<dbReference type="Gene3D" id="3.40.50.2300">
    <property type="match status" value="1"/>
</dbReference>
<gene>
    <name evidence="3" type="ORF">MAGMO_2488</name>
</gene>
<dbReference type="SUPFAM" id="SSF52172">
    <property type="entry name" value="CheY-like"/>
    <property type="match status" value="1"/>
</dbReference>
<dbReference type="SMART" id="SM00448">
    <property type="entry name" value="REC"/>
    <property type="match status" value="1"/>
</dbReference>
<dbReference type="Pfam" id="PF00072">
    <property type="entry name" value="Response_reg"/>
    <property type="match status" value="1"/>
</dbReference>
<accession>A0A1S7LIB4</accession>
<reference evidence="3" key="1">
    <citation type="submission" date="2015-04" db="EMBL/GenBank/DDBJ databases">
        <authorList>
            <person name="Syromyatnikov M.Y."/>
            <person name="Popov V.N."/>
        </authorList>
    </citation>
    <scope>NUCLEOTIDE SEQUENCE</scope>
    <source>
        <strain evidence="3">MO-1</strain>
    </source>
</reference>
<dbReference type="GO" id="GO:0000160">
    <property type="term" value="P:phosphorelay signal transduction system"/>
    <property type="evidence" value="ECO:0007669"/>
    <property type="project" value="InterPro"/>
</dbReference>
<dbReference type="PANTHER" id="PTHR44520">
    <property type="entry name" value="RESPONSE REGULATOR RCP1-RELATED"/>
    <property type="match status" value="1"/>
</dbReference>
<name>A0A1S7LIB4_MAGMO</name>
<organism evidence="3">
    <name type="scientific">Magnetococcus massalia (strain MO-1)</name>
    <dbReference type="NCBI Taxonomy" id="451514"/>
    <lineage>
        <taxon>Bacteria</taxon>
        <taxon>Pseudomonadati</taxon>
        <taxon>Pseudomonadota</taxon>
        <taxon>Magnetococcia</taxon>
        <taxon>Magnetococcales</taxon>
        <taxon>Magnetococcaceae</taxon>
        <taxon>Magnetococcus</taxon>
    </lineage>
</organism>
<dbReference type="InterPro" id="IPR052893">
    <property type="entry name" value="TCS_response_regulator"/>
</dbReference>
<feature type="domain" description="Response regulatory" evidence="2">
    <location>
        <begin position="5"/>
        <end position="131"/>
    </location>
</feature>
<evidence type="ECO:0000313" key="3">
    <source>
        <dbReference type="EMBL" id="CRH06645.1"/>
    </source>
</evidence>
<proteinExistence type="predicted"/>
<dbReference type="InterPro" id="IPR001789">
    <property type="entry name" value="Sig_transdc_resp-reg_receiver"/>
</dbReference>
<dbReference type="PANTHER" id="PTHR44520:SF1">
    <property type="entry name" value="TWO-COMPONENT SYSTEM REGULATORY PROTEIN"/>
    <property type="match status" value="1"/>
</dbReference>
<protein>
    <submittedName>
        <fullName evidence="3">Putative Two component signal transduction response regulator</fullName>
    </submittedName>
</protein>
<dbReference type="PROSITE" id="PS50110">
    <property type="entry name" value="RESPONSE_REGULATORY"/>
    <property type="match status" value="1"/>
</dbReference>
<dbReference type="InterPro" id="IPR011006">
    <property type="entry name" value="CheY-like_superfamily"/>
</dbReference>
<dbReference type="AlphaFoldDB" id="A0A1S7LIB4"/>
<evidence type="ECO:0000256" key="1">
    <source>
        <dbReference type="PROSITE-ProRule" id="PRU00169"/>
    </source>
</evidence>
<dbReference type="EMBL" id="LO017727">
    <property type="protein sequence ID" value="CRH06645.1"/>
    <property type="molecule type" value="Genomic_DNA"/>
</dbReference>
<keyword evidence="1" id="KW-0597">Phosphoprotein</keyword>
<dbReference type="CDD" id="cd17557">
    <property type="entry name" value="REC_Rcp-like"/>
    <property type="match status" value="1"/>
</dbReference>
<feature type="modified residue" description="4-aspartylphosphate" evidence="1">
    <location>
        <position position="64"/>
    </location>
</feature>
<evidence type="ECO:0000259" key="2">
    <source>
        <dbReference type="PROSITE" id="PS50110"/>
    </source>
</evidence>
<sequence length="149" mass="16988">MKHPTILLIEDNPDDVELTLRAFREQTLEVHVEVARDGAEAIECLAADSATHDGQWPPHVILLDLNLPKLSGIEVLRHIRSHTETQRLPVIVLTTSNDAQERSRCYEIGASSFIRKPVAYERFMEVIKQLGIYWTDINMPPPHAERPYA</sequence>